<reference evidence="2 3" key="1">
    <citation type="journal article" date="2021" name="Int. J. Syst. Evol. Microbiol.">
        <title>Lentilactobacillus fungorum sp. nov., isolated from spent mushroom substrates.</title>
        <authorList>
            <person name="Tohno M."/>
            <person name="Tanizawa Y."/>
            <person name="Kojima Y."/>
            <person name="Sakamoto M."/>
            <person name="Ohkuma M."/>
            <person name="Kobayashi H."/>
        </authorList>
    </citation>
    <scope>NUCLEOTIDE SEQUENCE [LARGE SCALE GENOMIC DNA]</scope>
    <source>
        <strain evidence="2 3">YK48G</strain>
    </source>
</reference>
<feature type="transmembrane region" description="Helical" evidence="1">
    <location>
        <begin position="12"/>
        <end position="34"/>
    </location>
</feature>
<dbReference type="RefSeq" id="WP_203629253.1">
    <property type="nucleotide sequence ID" value="NZ_BNJR01000007.1"/>
</dbReference>
<keyword evidence="1" id="KW-1133">Transmembrane helix</keyword>
<feature type="transmembrane region" description="Helical" evidence="1">
    <location>
        <begin position="40"/>
        <end position="63"/>
    </location>
</feature>
<dbReference type="Proteomes" id="UP000604765">
    <property type="component" value="Unassembled WGS sequence"/>
</dbReference>
<organism evidence="2 3">
    <name type="scientific">Lentilactobacillus fungorum</name>
    <dbReference type="NCBI Taxonomy" id="2201250"/>
    <lineage>
        <taxon>Bacteria</taxon>
        <taxon>Bacillati</taxon>
        <taxon>Bacillota</taxon>
        <taxon>Bacilli</taxon>
        <taxon>Lactobacillales</taxon>
        <taxon>Lactobacillaceae</taxon>
        <taxon>Lentilactobacillus</taxon>
    </lineage>
</organism>
<protein>
    <submittedName>
        <fullName evidence="2">Uncharacterized protein</fullName>
    </submittedName>
</protein>
<evidence type="ECO:0000313" key="3">
    <source>
        <dbReference type="Proteomes" id="UP000604765"/>
    </source>
</evidence>
<proteinExistence type="predicted"/>
<evidence type="ECO:0000313" key="2">
    <source>
        <dbReference type="EMBL" id="GHP13203.1"/>
    </source>
</evidence>
<gene>
    <name evidence="2" type="ORF">YK48G_06280</name>
</gene>
<keyword evidence="3" id="KW-1185">Reference proteome</keyword>
<evidence type="ECO:0000256" key="1">
    <source>
        <dbReference type="SAM" id="Phobius"/>
    </source>
</evidence>
<sequence>MNDYKKRLLNDATLTVPICGLIVSLLAIIYFVLYEGQNSLAAIVYTLIPLVGGVLIATPFWIIKHRLR</sequence>
<dbReference type="EMBL" id="BNJR01000007">
    <property type="protein sequence ID" value="GHP13203.1"/>
    <property type="molecule type" value="Genomic_DNA"/>
</dbReference>
<keyword evidence="1" id="KW-0812">Transmembrane</keyword>
<comment type="caution">
    <text evidence="2">The sequence shown here is derived from an EMBL/GenBank/DDBJ whole genome shotgun (WGS) entry which is preliminary data.</text>
</comment>
<accession>A0ABQ3VWC7</accession>
<name>A0ABQ3VWC7_9LACO</name>
<keyword evidence="1" id="KW-0472">Membrane</keyword>